<name>A0A1I3GGD8_SELRU</name>
<evidence type="ECO:0000313" key="4">
    <source>
        <dbReference type="Proteomes" id="UP000183639"/>
    </source>
</evidence>
<dbReference type="OrthoDB" id="9803333at2"/>
<dbReference type="RefSeq" id="WP_075444987.1">
    <property type="nucleotide sequence ID" value="NZ_FOQK01000022.1"/>
</dbReference>
<evidence type="ECO:0000313" key="3">
    <source>
        <dbReference type="EMBL" id="SFI22536.1"/>
    </source>
</evidence>
<dbReference type="PROSITE" id="PS00061">
    <property type="entry name" value="ADH_SHORT"/>
    <property type="match status" value="1"/>
</dbReference>
<dbReference type="NCBIfam" id="NF005559">
    <property type="entry name" value="PRK07231.1"/>
    <property type="match status" value="1"/>
</dbReference>
<accession>A0A1I3GGD8</accession>
<gene>
    <name evidence="3" type="ORF">SAMN04487861_12229</name>
</gene>
<keyword evidence="2" id="KW-0560">Oxidoreductase</keyword>
<reference evidence="3 4" key="1">
    <citation type="submission" date="2016-10" db="EMBL/GenBank/DDBJ databases">
        <authorList>
            <person name="de Groot N.N."/>
        </authorList>
    </citation>
    <scope>NUCLEOTIDE SEQUENCE [LARGE SCALE GENOMIC DNA]</scope>
    <source>
        <strain evidence="3 4">Z108</strain>
    </source>
</reference>
<dbReference type="Gene3D" id="3.40.50.720">
    <property type="entry name" value="NAD(P)-binding Rossmann-like Domain"/>
    <property type="match status" value="1"/>
</dbReference>
<dbReference type="FunFam" id="3.40.50.720:FF:000084">
    <property type="entry name" value="Short-chain dehydrogenase reductase"/>
    <property type="match status" value="1"/>
</dbReference>
<dbReference type="Pfam" id="PF13561">
    <property type="entry name" value="adh_short_C2"/>
    <property type="match status" value="1"/>
</dbReference>
<organism evidence="3 4">
    <name type="scientific">Selenomonas ruminantium</name>
    <dbReference type="NCBI Taxonomy" id="971"/>
    <lineage>
        <taxon>Bacteria</taxon>
        <taxon>Bacillati</taxon>
        <taxon>Bacillota</taxon>
        <taxon>Negativicutes</taxon>
        <taxon>Selenomonadales</taxon>
        <taxon>Selenomonadaceae</taxon>
        <taxon>Selenomonas</taxon>
    </lineage>
</organism>
<dbReference type="PRINTS" id="PR00081">
    <property type="entry name" value="GDHRDH"/>
</dbReference>
<evidence type="ECO:0000256" key="1">
    <source>
        <dbReference type="ARBA" id="ARBA00006484"/>
    </source>
</evidence>
<dbReference type="PRINTS" id="PR00080">
    <property type="entry name" value="SDRFAMILY"/>
</dbReference>
<dbReference type="InterPro" id="IPR020904">
    <property type="entry name" value="Sc_DH/Rdtase_CS"/>
</dbReference>
<dbReference type="PANTHER" id="PTHR42760">
    <property type="entry name" value="SHORT-CHAIN DEHYDROGENASES/REDUCTASES FAMILY MEMBER"/>
    <property type="match status" value="1"/>
</dbReference>
<proteinExistence type="inferred from homology"/>
<dbReference type="EMBL" id="FOQK01000022">
    <property type="protein sequence ID" value="SFI22536.1"/>
    <property type="molecule type" value="Genomic_DNA"/>
</dbReference>
<evidence type="ECO:0000256" key="2">
    <source>
        <dbReference type="ARBA" id="ARBA00023002"/>
    </source>
</evidence>
<dbReference type="SUPFAM" id="SSF51735">
    <property type="entry name" value="NAD(P)-binding Rossmann-fold domains"/>
    <property type="match status" value="1"/>
</dbReference>
<dbReference type="GO" id="GO:0008206">
    <property type="term" value="P:bile acid metabolic process"/>
    <property type="evidence" value="ECO:0007669"/>
    <property type="project" value="UniProtKB-ARBA"/>
</dbReference>
<protein>
    <submittedName>
        <fullName evidence="3">3-oxoacyl-[acyl-carrier-protein] reductase</fullName>
    </submittedName>
</protein>
<sequence length="245" mass="26291">MSLSGKTALVSGGNRGIGRAIVERLAREGSKVLFLGRNERENRQVEAEINRLYPDAVRGFAVDVADEAAVNDWFAAVAEQYDSLDILVNNAGICQLSKSFTEVSDADWAATLGVNLYGVIHLTRQIIPWLKKQKSGKIVHVASLAAEVGGIATAADYVGSKAAVFGLTKSLARELAPYQINVNAVAPGFVRTQMTEAMAVDESIIPLGRMAEPEDIANAVYFLVSEESRCITGTTLDINGGLFMK</sequence>
<dbReference type="NCBIfam" id="NF009466">
    <property type="entry name" value="PRK12826.1-2"/>
    <property type="match status" value="1"/>
</dbReference>
<dbReference type="InterPro" id="IPR036291">
    <property type="entry name" value="NAD(P)-bd_dom_sf"/>
</dbReference>
<dbReference type="PANTHER" id="PTHR42760:SF133">
    <property type="entry name" value="3-OXOACYL-[ACYL-CARRIER-PROTEIN] REDUCTASE"/>
    <property type="match status" value="1"/>
</dbReference>
<dbReference type="AlphaFoldDB" id="A0A1I3GGD8"/>
<dbReference type="GO" id="GO:0016616">
    <property type="term" value="F:oxidoreductase activity, acting on the CH-OH group of donors, NAD or NADP as acceptor"/>
    <property type="evidence" value="ECO:0007669"/>
    <property type="project" value="TreeGrafter"/>
</dbReference>
<comment type="similarity">
    <text evidence="1">Belongs to the short-chain dehydrogenases/reductases (SDR) family.</text>
</comment>
<dbReference type="Proteomes" id="UP000183639">
    <property type="component" value="Unassembled WGS sequence"/>
</dbReference>
<dbReference type="InterPro" id="IPR002347">
    <property type="entry name" value="SDR_fam"/>
</dbReference>